<organism evidence="5 6">
    <name type="scientific">Candidatus Aquitaenariimonas noxiae</name>
    <dbReference type="NCBI Taxonomy" id="1974741"/>
    <lineage>
        <taxon>Bacteria</taxon>
        <taxon>Pseudomonadati</taxon>
        <taxon>Candidatus Omnitrophota</taxon>
        <taxon>Candidatus Aquitaenariimonas</taxon>
    </lineage>
</organism>
<evidence type="ECO:0000259" key="4">
    <source>
        <dbReference type="PROSITE" id="PS51379"/>
    </source>
</evidence>
<name>A0A2J0KZ70_9BACT</name>
<keyword evidence="3" id="KW-0411">Iron-sulfur</keyword>
<comment type="caution">
    <text evidence="5">The sequence shown here is derived from an EMBL/GenBank/DDBJ whole genome shotgun (WGS) entry which is preliminary data.</text>
</comment>
<reference evidence="5 6" key="1">
    <citation type="submission" date="2017-09" db="EMBL/GenBank/DDBJ databases">
        <title>Depth-based differentiation of microbial function through sediment-hosted aquifers and enrichment of novel symbionts in the deep terrestrial subsurface.</title>
        <authorList>
            <person name="Probst A.J."/>
            <person name="Ladd B."/>
            <person name="Jarett J.K."/>
            <person name="Geller-Mcgrath D.E."/>
            <person name="Sieber C.M."/>
            <person name="Emerson J.B."/>
            <person name="Anantharaman K."/>
            <person name="Thomas B.C."/>
            <person name="Malmstrom R."/>
            <person name="Stieglmeier M."/>
            <person name="Klingl A."/>
            <person name="Woyke T."/>
            <person name="Ryan C.M."/>
            <person name="Banfield J.F."/>
        </authorList>
    </citation>
    <scope>NUCLEOTIDE SEQUENCE [LARGE SCALE GENOMIC DNA]</scope>
    <source>
        <strain evidence="5">CG07_land_8_20_14_0_80_42_15</strain>
    </source>
</reference>
<dbReference type="Proteomes" id="UP000230052">
    <property type="component" value="Unassembled WGS sequence"/>
</dbReference>
<dbReference type="GO" id="GO:0046872">
    <property type="term" value="F:metal ion binding"/>
    <property type="evidence" value="ECO:0007669"/>
    <property type="project" value="UniProtKB-KW"/>
</dbReference>
<accession>A0A2J0KZ70</accession>
<feature type="domain" description="4Fe-4S ferredoxin-type" evidence="4">
    <location>
        <begin position="303"/>
        <end position="332"/>
    </location>
</feature>
<evidence type="ECO:0000256" key="2">
    <source>
        <dbReference type="ARBA" id="ARBA00023004"/>
    </source>
</evidence>
<dbReference type="AlphaFoldDB" id="A0A2J0KZ70"/>
<dbReference type="Pfam" id="PF17179">
    <property type="entry name" value="Fer4_22"/>
    <property type="match status" value="1"/>
</dbReference>
<feature type="domain" description="4Fe-4S ferredoxin-type" evidence="4">
    <location>
        <begin position="225"/>
        <end position="256"/>
    </location>
</feature>
<dbReference type="InterPro" id="IPR009051">
    <property type="entry name" value="Helical_ferredxn"/>
</dbReference>
<dbReference type="PANTHER" id="PTHR40447">
    <property type="entry name" value="ANAEROBIC SULFITE REDUCTASE SUBUNIT A"/>
    <property type="match status" value="1"/>
</dbReference>
<dbReference type="EMBL" id="PEWV01000037">
    <property type="protein sequence ID" value="PIU41720.1"/>
    <property type="molecule type" value="Genomic_DNA"/>
</dbReference>
<keyword evidence="2" id="KW-0408">Iron</keyword>
<sequence>MVSYFVKKNEINNLLNFIQQAFELFVIKEKGSNLYWTRFDPENSDEIIINRHRPAEPLKGFIFKSKEKILNNFNSEKTKPSAILGAKACDLQALKILDYVFLEGEFKDPFYKKTREETLLISGDCTSFKDVCFCLGIGVEPFPKENFDLNFSELNEGFIITVGSQKGDKILAKSGIPINKVTAEQMEESEQRKKEFLDKLQASICRMALPPKDSFKLGVQSNFKSELWTNFALTCVECGGCNTVCPTCHCFFLVDQNAEDKYQRLKVWDSCLLKRFAKVAGGANPRKHLSARLRNRFVKKFDFFPEILGLYACTGCGRCIETCPGDIDLREILKEACKSR</sequence>
<evidence type="ECO:0000313" key="5">
    <source>
        <dbReference type="EMBL" id="PIU41720.1"/>
    </source>
</evidence>
<proteinExistence type="predicted"/>
<dbReference type="PROSITE" id="PS51379">
    <property type="entry name" value="4FE4S_FER_2"/>
    <property type="match status" value="2"/>
</dbReference>
<dbReference type="GO" id="GO:0051536">
    <property type="term" value="F:iron-sulfur cluster binding"/>
    <property type="evidence" value="ECO:0007669"/>
    <property type="project" value="UniProtKB-KW"/>
</dbReference>
<dbReference type="InterPro" id="IPR017900">
    <property type="entry name" value="4Fe4S_Fe_S_CS"/>
</dbReference>
<dbReference type="InterPro" id="IPR017896">
    <property type="entry name" value="4Fe4S_Fe-S-bd"/>
</dbReference>
<gene>
    <name evidence="5" type="ORF">COS99_03940</name>
</gene>
<dbReference type="PROSITE" id="PS00198">
    <property type="entry name" value="4FE4S_FER_1"/>
    <property type="match status" value="2"/>
</dbReference>
<evidence type="ECO:0000256" key="1">
    <source>
        <dbReference type="ARBA" id="ARBA00022723"/>
    </source>
</evidence>
<evidence type="ECO:0000313" key="6">
    <source>
        <dbReference type="Proteomes" id="UP000230052"/>
    </source>
</evidence>
<evidence type="ECO:0000256" key="3">
    <source>
        <dbReference type="ARBA" id="ARBA00023014"/>
    </source>
</evidence>
<keyword evidence="1" id="KW-0479">Metal-binding</keyword>
<dbReference type="SUPFAM" id="SSF46548">
    <property type="entry name" value="alpha-helical ferredoxin"/>
    <property type="match status" value="1"/>
</dbReference>
<protein>
    <recommendedName>
        <fullName evidence="4">4Fe-4S ferredoxin-type domain-containing protein</fullName>
    </recommendedName>
</protein>
<dbReference type="Gene3D" id="1.10.1060.10">
    <property type="entry name" value="Alpha-helical ferredoxin"/>
    <property type="match status" value="1"/>
</dbReference>
<dbReference type="PANTHER" id="PTHR40447:SF1">
    <property type="entry name" value="ANAEROBIC SULFITE REDUCTASE SUBUNIT A"/>
    <property type="match status" value="1"/>
</dbReference>